<proteinExistence type="evidence at transcript level"/>
<dbReference type="Gene3D" id="3.10.120.10">
    <property type="entry name" value="Cytochrome b5-like heme/steroid binding domain"/>
    <property type="match status" value="1"/>
</dbReference>
<dbReference type="EMBL" id="KX671154">
    <property type="protein sequence ID" value="APH81338.1"/>
    <property type="molecule type" value="mRNA"/>
</dbReference>
<dbReference type="CDD" id="cd03506">
    <property type="entry name" value="Delta6-FADS-like"/>
    <property type="match status" value="1"/>
</dbReference>
<dbReference type="GO" id="GO:0006629">
    <property type="term" value="P:lipid metabolic process"/>
    <property type="evidence" value="ECO:0007669"/>
    <property type="project" value="InterPro"/>
</dbReference>
<evidence type="ECO:0000313" key="3">
    <source>
        <dbReference type="EMBL" id="APH81338.1"/>
    </source>
</evidence>
<dbReference type="PIRSF" id="PIRSF015921">
    <property type="entry name" value="FA_sphinglp_des"/>
    <property type="match status" value="1"/>
</dbReference>
<dbReference type="PROSITE" id="PS50255">
    <property type="entry name" value="CYTOCHROME_B5_2"/>
    <property type="match status" value="1"/>
</dbReference>
<accession>A0A1L3THS6</accession>
<dbReference type="PANTHER" id="PTHR19353:SF75">
    <property type="entry name" value="FATTY ACID DESATURASE, PUTATIVE-RELATED"/>
    <property type="match status" value="1"/>
</dbReference>
<evidence type="ECO:0000256" key="1">
    <source>
        <dbReference type="SAM" id="Phobius"/>
    </source>
</evidence>
<reference evidence="3" key="1">
    <citation type="submission" date="2016-08" db="EMBL/GenBank/DDBJ databases">
        <title>Adverse effects of temperature on growth and fatty acid synthesis in the cyclopoid copepod (Paracyclopina nana).</title>
        <authorList>
            <person name="Lee J.-S."/>
        </authorList>
    </citation>
    <scope>NUCLEOTIDE SEQUENCE</scope>
</reference>
<feature type="domain" description="Cytochrome b5 heme-binding" evidence="2">
    <location>
        <begin position="5"/>
        <end position="58"/>
    </location>
</feature>
<organism evidence="3">
    <name type="scientific">Paracyclopina nana</name>
    <name type="common">Marine copepod</name>
    <dbReference type="NCBI Taxonomy" id="565004"/>
    <lineage>
        <taxon>Eukaryota</taxon>
        <taxon>Metazoa</taxon>
        <taxon>Ecdysozoa</taxon>
        <taxon>Arthropoda</taxon>
        <taxon>Crustacea</taxon>
        <taxon>Multicrustacea</taxon>
        <taxon>Hexanauplia</taxon>
        <taxon>Copepoda</taxon>
        <taxon>Cyclopoida</taxon>
        <taxon>Cyclopettidae</taxon>
        <taxon>Paracyclopina</taxon>
    </lineage>
</organism>
<protein>
    <submittedName>
        <fullName evidence="3">Delta5 desaturase</fullName>
    </submittedName>
</protein>
<evidence type="ECO:0000259" key="2">
    <source>
        <dbReference type="PROSITE" id="PS50255"/>
    </source>
</evidence>
<dbReference type="InterPro" id="IPR001199">
    <property type="entry name" value="Cyt_B5-like_heme/steroid-bd"/>
</dbReference>
<feature type="transmembrane region" description="Helical" evidence="1">
    <location>
        <begin position="128"/>
        <end position="147"/>
    </location>
</feature>
<name>A0A1L3THS6_PARNA</name>
<dbReference type="InterPro" id="IPR012171">
    <property type="entry name" value="Fatty_acid_desaturase"/>
</dbReference>
<dbReference type="SUPFAM" id="SSF55856">
    <property type="entry name" value="Cytochrome b5-like heme/steroid binding domain"/>
    <property type="match status" value="1"/>
</dbReference>
<dbReference type="GO" id="GO:0016020">
    <property type="term" value="C:membrane"/>
    <property type="evidence" value="ECO:0007669"/>
    <property type="project" value="TreeGrafter"/>
</dbReference>
<feature type="transmembrane region" description="Helical" evidence="1">
    <location>
        <begin position="262"/>
        <end position="282"/>
    </location>
</feature>
<sequence length="427" mass="48831">MEPDHGVMDKKHIRVEGKIYSAEKLAELHPGGPLFIQAFSGRDASQAFLSYHRRQFPHKRAEPAYISDDTTVSHDPQDHADFLELCQRVDKVLPRMKSFAPWHYYIKVAFILGSAFGLELYMHINRAYVWYLSALVGLFYALIGLNIQHDANHGAISRNPWVNRILGMSQNWIGGSSISWIHQHVVQHHIHTNDLERDPDIAGNAYIRLNPNQKLMRFHIVQHVYFFFLMAIYGFSVVIQTVDNILKGKHHTTMSVLLGPHRAFEAVTSALFILRWMVLPVYLTGSFMTLLHTVPMYIVAGYYLAFFFTISHNFEGVHMMEDTRRGFNSKSSFLYNQVVTSSNVGGAFLCMLNGGLNYQIEHHLFPRIQHSHYPKIAPVIRAFCEEKGIPYVHFDSINENMASCVKHLIDLGNNVNPVHITMISAAN</sequence>
<keyword evidence="1" id="KW-0472">Membrane</keyword>
<dbReference type="GO" id="GO:0016717">
    <property type="term" value="F:oxidoreductase activity, acting on paired donors, with oxidation of a pair of donors resulting in the reduction of molecular oxygen to two molecules of water"/>
    <property type="evidence" value="ECO:0007669"/>
    <property type="project" value="TreeGrafter"/>
</dbReference>
<dbReference type="Pfam" id="PF00173">
    <property type="entry name" value="Cyt-b5"/>
    <property type="match status" value="1"/>
</dbReference>
<dbReference type="Pfam" id="PF00487">
    <property type="entry name" value="FA_desaturase"/>
    <property type="match status" value="1"/>
</dbReference>
<dbReference type="PANTHER" id="PTHR19353">
    <property type="entry name" value="FATTY ACID DESATURASE 2"/>
    <property type="match status" value="1"/>
</dbReference>
<dbReference type="AlphaFoldDB" id="A0A1L3THS6"/>
<feature type="transmembrane region" description="Helical" evidence="1">
    <location>
        <begin position="294"/>
        <end position="314"/>
    </location>
</feature>
<keyword evidence="1" id="KW-1133">Transmembrane helix</keyword>
<feature type="transmembrane region" description="Helical" evidence="1">
    <location>
        <begin position="104"/>
        <end position="122"/>
    </location>
</feature>
<dbReference type="InterPro" id="IPR005804">
    <property type="entry name" value="FA_desaturase_dom"/>
</dbReference>
<feature type="transmembrane region" description="Helical" evidence="1">
    <location>
        <begin position="224"/>
        <end position="242"/>
    </location>
</feature>
<keyword evidence="1" id="KW-0812">Transmembrane</keyword>
<dbReference type="InterPro" id="IPR036400">
    <property type="entry name" value="Cyt_B5-like_heme/steroid_sf"/>
</dbReference>